<dbReference type="SUPFAM" id="SSF56112">
    <property type="entry name" value="Protein kinase-like (PK-like)"/>
    <property type="match status" value="1"/>
</dbReference>
<dbReference type="Gene3D" id="1.10.510.10">
    <property type="entry name" value="Transferase(Phosphotransferase) domain 1"/>
    <property type="match status" value="1"/>
</dbReference>
<dbReference type="AlphaFoldDB" id="A0A812P2V2"/>
<protein>
    <submittedName>
        <fullName evidence="2">CPK1 protein</fullName>
    </submittedName>
</protein>
<dbReference type="InterPro" id="IPR011009">
    <property type="entry name" value="Kinase-like_dom_sf"/>
</dbReference>
<gene>
    <name evidence="2" type="primary">CPK1</name>
    <name evidence="2" type="ORF">SPIL2461_LOCUS7704</name>
</gene>
<feature type="signal peptide" evidence="1">
    <location>
        <begin position="1"/>
        <end position="16"/>
    </location>
</feature>
<proteinExistence type="predicted"/>
<sequence>MGRAVVAFLAAVIAFGTPLLDDISPATVKREIRVRQMLRERVQAAVTACNVSPIAADLLMQMLQHDRHARPTIKEALKHPFNTDGYELERQLFSLERNQALEMLATLPDTVREVMQEPML</sequence>
<accession>A0A812P2V2</accession>
<organism evidence="2 3">
    <name type="scientific">Symbiodinium pilosum</name>
    <name type="common">Dinoflagellate</name>
    <dbReference type="NCBI Taxonomy" id="2952"/>
    <lineage>
        <taxon>Eukaryota</taxon>
        <taxon>Sar</taxon>
        <taxon>Alveolata</taxon>
        <taxon>Dinophyceae</taxon>
        <taxon>Suessiales</taxon>
        <taxon>Symbiodiniaceae</taxon>
        <taxon>Symbiodinium</taxon>
    </lineage>
</organism>
<comment type="caution">
    <text evidence="2">The sequence shown here is derived from an EMBL/GenBank/DDBJ whole genome shotgun (WGS) entry which is preliminary data.</text>
</comment>
<name>A0A812P2V2_SYMPI</name>
<feature type="non-terminal residue" evidence="2">
    <location>
        <position position="120"/>
    </location>
</feature>
<evidence type="ECO:0000313" key="2">
    <source>
        <dbReference type="EMBL" id="CAE7331474.1"/>
    </source>
</evidence>
<keyword evidence="3" id="KW-1185">Reference proteome</keyword>
<dbReference type="Proteomes" id="UP000649617">
    <property type="component" value="Unassembled WGS sequence"/>
</dbReference>
<evidence type="ECO:0000256" key="1">
    <source>
        <dbReference type="SAM" id="SignalP"/>
    </source>
</evidence>
<dbReference type="OrthoDB" id="541276at2759"/>
<reference evidence="2" key="1">
    <citation type="submission" date="2021-02" db="EMBL/GenBank/DDBJ databases">
        <authorList>
            <person name="Dougan E. K."/>
            <person name="Rhodes N."/>
            <person name="Thang M."/>
            <person name="Chan C."/>
        </authorList>
    </citation>
    <scope>NUCLEOTIDE SEQUENCE</scope>
</reference>
<dbReference type="EMBL" id="CAJNIZ010012224">
    <property type="protein sequence ID" value="CAE7331474.1"/>
    <property type="molecule type" value="Genomic_DNA"/>
</dbReference>
<keyword evidence="1" id="KW-0732">Signal</keyword>
<evidence type="ECO:0000313" key="3">
    <source>
        <dbReference type="Proteomes" id="UP000649617"/>
    </source>
</evidence>
<feature type="chain" id="PRO_5032918905" evidence="1">
    <location>
        <begin position="17"/>
        <end position="120"/>
    </location>
</feature>